<dbReference type="PANTHER" id="PTHR43883:SF1">
    <property type="entry name" value="GLUCONOKINASE"/>
    <property type="match status" value="1"/>
</dbReference>
<dbReference type="AlphaFoldDB" id="A0A4R3ZUB2"/>
<dbReference type="InterPro" id="IPR011009">
    <property type="entry name" value="Kinase-like_dom_sf"/>
</dbReference>
<dbReference type="Pfam" id="PF13671">
    <property type="entry name" value="AAA_33"/>
    <property type="match status" value="1"/>
</dbReference>
<protein>
    <recommendedName>
        <fullName evidence="3">Gluconate kinase</fullName>
    </recommendedName>
</protein>
<organism evidence="1 2">
    <name type="scientific">Dietzia cinnamea</name>
    <dbReference type="NCBI Taxonomy" id="321318"/>
    <lineage>
        <taxon>Bacteria</taxon>
        <taxon>Bacillati</taxon>
        <taxon>Actinomycetota</taxon>
        <taxon>Actinomycetes</taxon>
        <taxon>Mycobacteriales</taxon>
        <taxon>Dietziaceae</taxon>
        <taxon>Dietzia</taxon>
    </lineage>
</organism>
<evidence type="ECO:0000313" key="2">
    <source>
        <dbReference type="Proteomes" id="UP000295805"/>
    </source>
</evidence>
<accession>A0A4R3ZUB2</accession>
<evidence type="ECO:0008006" key="3">
    <source>
        <dbReference type="Google" id="ProtNLM"/>
    </source>
</evidence>
<dbReference type="PANTHER" id="PTHR43883">
    <property type="entry name" value="SLR0207 PROTEIN"/>
    <property type="match status" value="1"/>
</dbReference>
<name>A0A4R3ZUB2_9ACTN</name>
<dbReference type="SUPFAM" id="SSF56112">
    <property type="entry name" value="Protein kinase-like (PK-like)"/>
    <property type="match status" value="1"/>
</dbReference>
<dbReference type="GeneID" id="89529227"/>
<comment type="caution">
    <text evidence="1">The sequence shown here is derived from an EMBL/GenBank/DDBJ whole genome shotgun (WGS) entry which is preliminary data.</text>
</comment>
<dbReference type="Gene3D" id="3.40.50.300">
    <property type="entry name" value="P-loop containing nucleotide triphosphate hydrolases"/>
    <property type="match status" value="1"/>
</dbReference>
<reference evidence="1 2" key="1">
    <citation type="submission" date="2019-03" db="EMBL/GenBank/DDBJ databases">
        <title>Root nodule microbial communities of legume samples collected from USA, Mexico and Botswana.</title>
        <authorList>
            <person name="Hirsch A."/>
        </authorList>
    </citation>
    <scope>NUCLEOTIDE SEQUENCE [LARGE SCALE GENOMIC DNA]</scope>
    <source>
        <strain evidence="1 2">55</strain>
    </source>
</reference>
<dbReference type="InterPro" id="IPR052732">
    <property type="entry name" value="Cell-binding_unc_protein"/>
</dbReference>
<dbReference type="EMBL" id="SMCX01000009">
    <property type="protein sequence ID" value="TCW23902.1"/>
    <property type="molecule type" value="Genomic_DNA"/>
</dbReference>
<dbReference type="SUPFAM" id="SSF52540">
    <property type="entry name" value="P-loop containing nucleoside triphosphate hydrolases"/>
    <property type="match status" value="1"/>
</dbReference>
<gene>
    <name evidence="1" type="ORF">EDD19_10952</name>
</gene>
<dbReference type="RefSeq" id="WP_131885738.1">
    <property type="nucleotide sequence ID" value="NZ_CP143053.1"/>
</dbReference>
<dbReference type="Proteomes" id="UP000295805">
    <property type="component" value="Unassembled WGS sequence"/>
</dbReference>
<evidence type="ECO:0000313" key="1">
    <source>
        <dbReference type="EMBL" id="TCW23902.1"/>
    </source>
</evidence>
<proteinExistence type="predicted"/>
<dbReference type="InterPro" id="IPR027417">
    <property type="entry name" value="P-loop_NTPase"/>
</dbReference>
<sequence>MDASAAVDPPPPGPPVVVETHSALIFLWGDEAHKVRKPVDLGFLDNTTAAARGEQSRREVELNSRLAPDVYRGVLEVRGPDGEVVDHVVRMRRLPARRSLASLVRLRAEGGPGGGDTDIVVGLTEVARQIARLHAAGPRSEEIDAAGTPAAVAGLWERSLDHLRRLEVGRDAPEIVDDIEALATDYLRGRAPLLESRVADGRIVDGHGDLLAADVYLLDDGPRVIDCLEFDDLLRYGDAVLDIGFLAMDLDASGARDLAVVLLGAYREASGDDAPPSLVHHYIGYRALVRSKVTAIRAEQAADGDGGLGDARRALGLADLAVDSLLRARVRLVLVGGVSGSGKSTLAAPLAEALGAELLRSDVVRSDVVRSNVVRAQAARGSDRYSEEAVGAVYAEMLARAAASLALGRSVVLDATWLEPRRRAEAETVAADAHAELVEISCTAPRDELVRRITDRARAGSDPSEATIEVLDDQLARPAAWPEAIEVDTVGLDVRDGEAVRRWAERELGPLPWA</sequence>